<dbReference type="EnsemblProtists" id="EOD30600">
    <property type="protein sequence ID" value="EOD30600"/>
    <property type="gene ID" value="EMIHUDRAFT_78187"/>
</dbReference>
<keyword evidence="2" id="KW-0723">Serine/threonine-protein kinase</keyword>
<dbReference type="SUPFAM" id="SSF56112">
    <property type="entry name" value="Protein kinase-like (PK-like)"/>
    <property type="match status" value="1"/>
</dbReference>
<dbReference type="InterPro" id="IPR017441">
    <property type="entry name" value="Protein_kinase_ATP_BS"/>
</dbReference>
<evidence type="ECO:0000256" key="7">
    <source>
        <dbReference type="PROSITE-ProRule" id="PRU10141"/>
    </source>
</evidence>
<dbReference type="GO" id="GO:0005524">
    <property type="term" value="F:ATP binding"/>
    <property type="evidence" value="ECO:0007669"/>
    <property type="project" value="UniProtKB-UniRule"/>
</dbReference>
<dbReference type="eggNOG" id="KOG1164">
    <property type="taxonomic scope" value="Eukaryota"/>
</dbReference>
<evidence type="ECO:0000256" key="3">
    <source>
        <dbReference type="ARBA" id="ARBA00022679"/>
    </source>
</evidence>
<dbReference type="EC" id="2.7.11.1" evidence="1"/>
<reference evidence="9" key="2">
    <citation type="submission" date="2024-10" db="UniProtKB">
        <authorList>
            <consortium name="EnsemblProtists"/>
        </authorList>
    </citation>
    <scope>IDENTIFICATION</scope>
</reference>
<evidence type="ECO:0000256" key="6">
    <source>
        <dbReference type="ARBA" id="ARBA00022840"/>
    </source>
</evidence>
<keyword evidence="5" id="KW-0418">Kinase</keyword>
<dbReference type="Proteomes" id="UP000013827">
    <property type="component" value="Unassembled WGS sequence"/>
</dbReference>
<feature type="domain" description="Protein kinase" evidence="8">
    <location>
        <begin position="12"/>
        <end position="102"/>
    </location>
</feature>
<dbReference type="GeneID" id="17275875"/>
<dbReference type="AlphaFoldDB" id="A0A0D3K4B5"/>
<dbReference type="PANTHER" id="PTHR11909">
    <property type="entry name" value="CASEIN KINASE-RELATED"/>
    <property type="match status" value="1"/>
</dbReference>
<proteinExistence type="predicted"/>
<evidence type="ECO:0000256" key="5">
    <source>
        <dbReference type="ARBA" id="ARBA00022777"/>
    </source>
</evidence>
<dbReference type="PROSITE" id="PS50011">
    <property type="entry name" value="PROTEIN_KINASE_DOM"/>
    <property type="match status" value="1"/>
</dbReference>
<keyword evidence="3" id="KW-0808">Transferase</keyword>
<dbReference type="KEGG" id="ehx:EMIHUDRAFT_78187"/>
<dbReference type="InterPro" id="IPR000719">
    <property type="entry name" value="Prot_kinase_dom"/>
</dbReference>
<reference evidence="10" key="1">
    <citation type="journal article" date="2013" name="Nature">
        <title>Pan genome of the phytoplankton Emiliania underpins its global distribution.</title>
        <authorList>
            <person name="Read B.A."/>
            <person name="Kegel J."/>
            <person name="Klute M.J."/>
            <person name="Kuo A."/>
            <person name="Lefebvre S.C."/>
            <person name="Maumus F."/>
            <person name="Mayer C."/>
            <person name="Miller J."/>
            <person name="Monier A."/>
            <person name="Salamov A."/>
            <person name="Young J."/>
            <person name="Aguilar M."/>
            <person name="Claverie J.M."/>
            <person name="Frickenhaus S."/>
            <person name="Gonzalez K."/>
            <person name="Herman E.K."/>
            <person name="Lin Y.C."/>
            <person name="Napier J."/>
            <person name="Ogata H."/>
            <person name="Sarno A.F."/>
            <person name="Shmutz J."/>
            <person name="Schroeder D."/>
            <person name="de Vargas C."/>
            <person name="Verret F."/>
            <person name="von Dassow P."/>
            <person name="Valentin K."/>
            <person name="Van de Peer Y."/>
            <person name="Wheeler G."/>
            <person name="Dacks J.B."/>
            <person name="Delwiche C.F."/>
            <person name="Dyhrman S.T."/>
            <person name="Glockner G."/>
            <person name="John U."/>
            <person name="Richards T."/>
            <person name="Worden A.Z."/>
            <person name="Zhang X."/>
            <person name="Grigoriev I.V."/>
            <person name="Allen A.E."/>
            <person name="Bidle K."/>
            <person name="Borodovsky M."/>
            <person name="Bowler C."/>
            <person name="Brownlee C."/>
            <person name="Cock J.M."/>
            <person name="Elias M."/>
            <person name="Gladyshev V.N."/>
            <person name="Groth M."/>
            <person name="Guda C."/>
            <person name="Hadaegh A."/>
            <person name="Iglesias-Rodriguez M.D."/>
            <person name="Jenkins J."/>
            <person name="Jones B.M."/>
            <person name="Lawson T."/>
            <person name="Leese F."/>
            <person name="Lindquist E."/>
            <person name="Lobanov A."/>
            <person name="Lomsadze A."/>
            <person name="Malik S.B."/>
            <person name="Marsh M.E."/>
            <person name="Mackinder L."/>
            <person name="Mock T."/>
            <person name="Mueller-Roeber B."/>
            <person name="Pagarete A."/>
            <person name="Parker M."/>
            <person name="Probert I."/>
            <person name="Quesneville H."/>
            <person name="Raines C."/>
            <person name="Rensing S.A."/>
            <person name="Riano-Pachon D.M."/>
            <person name="Richier S."/>
            <person name="Rokitta S."/>
            <person name="Shiraiwa Y."/>
            <person name="Soanes D.M."/>
            <person name="van der Giezen M."/>
            <person name="Wahlund T.M."/>
            <person name="Williams B."/>
            <person name="Wilson W."/>
            <person name="Wolfe G."/>
            <person name="Wurch L.L."/>
        </authorList>
    </citation>
    <scope>NUCLEOTIDE SEQUENCE</scope>
</reference>
<keyword evidence="4 7" id="KW-0547">Nucleotide-binding</keyword>
<dbReference type="FunFam" id="3.30.200.20:FF:000538">
    <property type="entry name" value="Putative Casein kinase I"/>
    <property type="match status" value="1"/>
</dbReference>
<name>A0A0D3K4B5_EMIH1</name>
<dbReference type="STRING" id="2903.R1EVG8"/>
<sequence length="102" mass="11344">MATMEIRVANKYRLGRKIGSGSFGDIYLGTHISTGEEVAIKLESIKSKHPQLLYESKLYKILGGGVGIPTVRSFTVEGDYNVMVMDLLGPSLEDLFNFCDRR</sequence>
<evidence type="ECO:0000256" key="4">
    <source>
        <dbReference type="ARBA" id="ARBA00022741"/>
    </source>
</evidence>
<dbReference type="GO" id="GO:0004674">
    <property type="term" value="F:protein serine/threonine kinase activity"/>
    <property type="evidence" value="ECO:0007669"/>
    <property type="project" value="UniProtKB-KW"/>
</dbReference>
<keyword evidence="6 7" id="KW-0067">ATP-binding</keyword>
<dbReference type="InterPro" id="IPR011009">
    <property type="entry name" value="Kinase-like_dom_sf"/>
</dbReference>
<evidence type="ECO:0000259" key="8">
    <source>
        <dbReference type="PROSITE" id="PS50011"/>
    </source>
</evidence>
<dbReference type="PROSITE" id="PS00107">
    <property type="entry name" value="PROTEIN_KINASE_ATP"/>
    <property type="match status" value="1"/>
</dbReference>
<organism evidence="9 10">
    <name type="scientific">Emiliania huxleyi (strain CCMP1516)</name>
    <dbReference type="NCBI Taxonomy" id="280463"/>
    <lineage>
        <taxon>Eukaryota</taxon>
        <taxon>Haptista</taxon>
        <taxon>Haptophyta</taxon>
        <taxon>Prymnesiophyceae</taxon>
        <taxon>Isochrysidales</taxon>
        <taxon>Noelaerhabdaceae</taxon>
        <taxon>Emiliania</taxon>
    </lineage>
</organism>
<accession>A0A0D3K4B5</accession>
<dbReference type="RefSeq" id="XP_005783029.1">
    <property type="nucleotide sequence ID" value="XM_005782972.1"/>
</dbReference>
<dbReference type="Gene3D" id="3.30.200.20">
    <property type="entry name" value="Phosphorylase Kinase, domain 1"/>
    <property type="match status" value="1"/>
</dbReference>
<feature type="binding site" evidence="7">
    <location>
        <position position="41"/>
    </location>
    <ligand>
        <name>ATP</name>
        <dbReference type="ChEBI" id="CHEBI:30616"/>
    </ligand>
</feature>
<dbReference type="OMA" id="ECKNTKH"/>
<evidence type="ECO:0000256" key="2">
    <source>
        <dbReference type="ARBA" id="ARBA00022527"/>
    </source>
</evidence>
<dbReference type="HOGENOM" id="CLU_019279_6_0_1"/>
<protein>
    <recommendedName>
        <fullName evidence="1">non-specific serine/threonine protein kinase</fullName>
        <ecNumber evidence="1">2.7.11.1</ecNumber>
    </recommendedName>
</protein>
<evidence type="ECO:0000256" key="1">
    <source>
        <dbReference type="ARBA" id="ARBA00012513"/>
    </source>
</evidence>
<dbReference type="InterPro" id="IPR050235">
    <property type="entry name" value="CK1_Ser-Thr_kinase"/>
</dbReference>
<evidence type="ECO:0000313" key="10">
    <source>
        <dbReference type="Proteomes" id="UP000013827"/>
    </source>
</evidence>
<keyword evidence="10" id="KW-1185">Reference proteome</keyword>
<evidence type="ECO:0000313" key="9">
    <source>
        <dbReference type="EnsemblProtists" id="EOD30600"/>
    </source>
</evidence>